<dbReference type="Proteomes" id="UP001630127">
    <property type="component" value="Unassembled WGS sequence"/>
</dbReference>
<proteinExistence type="predicted"/>
<reference evidence="1 2" key="1">
    <citation type="submission" date="2024-11" db="EMBL/GenBank/DDBJ databases">
        <title>A near-complete genome assembly of Cinchona calisaya.</title>
        <authorList>
            <person name="Lian D.C."/>
            <person name="Zhao X.W."/>
            <person name="Wei L."/>
        </authorList>
    </citation>
    <scope>NUCLEOTIDE SEQUENCE [LARGE SCALE GENOMIC DNA]</scope>
    <source>
        <tissue evidence="1">Nenye</tissue>
    </source>
</reference>
<keyword evidence="2" id="KW-1185">Reference proteome</keyword>
<dbReference type="PANTHER" id="PTHR22930:SF281">
    <property type="entry name" value="NUCLEASE"/>
    <property type="match status" value="1"/>
</dbReference>
<protein>
    <recommendedName>
        <fullName evidence="3">Transposase</fullName>
    </recommendedName>
</protein>
<comment type="caution">
    <text evidence="1">The sequence shown here is derived from an EMBL/GenBank/DDBJ whole genome shotgun (WGS) entry which is preliminary data.</text>
</comment>
<gene>
    <name evidence="1" type="ORF">ACH5RR_006552</name>
</gene>
<evidence type="ECO:0000313" key="2">
    <source>
        <dbReference type="Proteomes" id="UP001630127"/>
    </source>
</evidence>
<evidence type="ECO:0000313" key="1">
    <source>
        <dbReference type="EMBL" id="KAL3533031.1"/>
    </source>
</evidence>
<dbReference type="AlphaFoldDB" id="A0ABD3APM6"/>
<sequence>MRSGKTVSIPFHAVLKAVLRLQSQLLVNPEPIPQDCNDPRWRWFKGCLGALDRTYIKLKVSEIDKRRFRTRKGEVATNVLGVCDGDMRFIYILPGWKGSAADGIVLRDAVGRVDGLKVQLNQSRIIMACCLLYNFIHREMPVDPMEDQIQADLDNEGEKTVETNEDVIDTIETSTEWNQWRENLALSMYNEWRGIS</sequence>
<accession>A0ABD3APM6</accession>
<evidence type="ECO:0008006" key="3">
    <source>
        <dbReference type="Google" id="ProtNLM"/>
    </source>
</evidence>
<name>A0ABD3APM6_9GENT</name>
<dbReference type="InterPro" id="IPR045249">
    <property type="entry name" value="HARBI1-like"/>
</dbReference>
<dbReference type="EMBL" id="JBJUIK010000003">
    <property type="protein sequence ID" value="KAL3533031.1"/>
    <property type="molecule type" value="Genomic_DNA"/>
</dbReference>
<dbReference type="PANTHER" id="PTHR22930">
    <property type="match status" value="1"/>
</dbReference>
<organism evidence="1 2">
    <name type="scientific">Cinchona calisaya</name>
    <dbReference type="NCBI Taxonomy" id="153742"/>
    <lineage>
        <taxon>Eukaryota</taxon>
        <taxon>Viridiplantae</taxon>
        <taxon>Streptophyta</taxon>
        <taxon>Embryophyta</taxon>
        <taxon>Tracheophyta</taxon>
        <taxon>Spermatophyta</taxon>
        <taxon>Magnoliopsida</taxon>
        <taxon>eudicotyledons</taxon>
        <taxon>Gunneridae</taxon>
        <taxon>Pentapetalae</taxon>
        <taxon>asterids</taxon>
        <taxon>lamiids</taxon>
        <taxon>Gentianales</taxon>
        <taxon>Rubiaceae</taxon>
        <taxon>Cinchonoideae</taxon>
        <taxon>Cinchoneae</taxon>
        <taxon>Cinchona</taxon>
    </lineage>
</organism>